<name>A0A0E0JFU3_ORYPU</name>
<reference evidence="2" key="1">
    <citation type="submission" date="2015-04" db="UniProtKB">
        <authorList>
            <consortium name="EnsemblPlants"/>
        </authorList>
    </citation>
    <scope>IDENTIFICATION</scope>
</reference>
<dbReference type="AlphaFoldDB" id="A0A0E0JFU3"/>
<sequence>WTSVSFARAPDTEYSSPHWSLAEPNEARGAKIEHTDFASIEDVWRGEKDGASRCGGRRLVAPWLRVFPTHALLLRQQLARTRGTVTRRRHEEPTSDLGAPLSGSTTSPPTPASGSSATEVTPPHRLPIRAAWSSPATSFPDPRLPELAGALAGARRPHRPSRREGRGGGGHSR</sequence>
<keyword evidence="3" id="KW-1185">Reference proteome</keyword>
<dbReference type="Gramene" id="OPUNC01G07720.1">
    <property type="protein sequence ID" value="OPUNC01G07720.1"/>
    <property type="gene ID" value="OPUNC01G07720"/>
</dbReference>
<reference evidence="2" key="2">
    <citation type="submission" date="2018-05" db="EMBL/GenBank/DDBJ databases">
        <title>OpunRS2 (Oryza punctata Reference Sequence Version 2).</title>
        <authorList>
            <person name="Zhang J."/>
            <person name="Kudrna D."/>
            <person name="Lee S."/>
            <person name="Talag J."/>
            <person name="Welchert J."/>
            <person name="Wing R.A."/>
        </authorList>
    </citation>
    <scope>NUCLEOTIDE SEQUENCE [LARGE SCALE GENOMIC DNA]</scope>
</reference>
<protein>
    <submittedName>
        <fullName evidence="2">Uncharacterized protein</fullName>
    </submittedName>
</protein>
<dbReference type="HOGENOM" id="CLU_1551590_0_0_1"/>
<feature type="region of interest" description="Disordered" evidence="1">
    <location>
        <begin position="79"/>
        <end position="173"/>
    </location>
</feature>
<organism evidence="2">
    <name type="scientific">Oryza punctata</name>
    <name type="common">Red rice</name>
    <dbReference type="NCBI Taxonomy" id="4537"/>
    <lineage>
        <taxon>Eukaryota</taxon>
        <taxon>Viridiplantae</taxon>
        <taxon>Streptophyta</taxon>
        <taxon>Embryophyta</taxon>
        <taxon>Tracheophyta</taxon>
        <taxon>Spermatophyta</taxon>
        <taxon>Magnoliopsida</taxon>
        <taxon>Liliopsida</taxon>
        <taxon>Poales</taxon>
        <taxon>Poaceae</taxon>
        <taxon>BOP clade</taxon>
        <taxon>Oryzoideae</taxon>
        <taxon>Oryzeae</taxon>
        <taxon>Oryzinae</taxon>
        <taxon>Oryza</taxon>
    </lineage>
</organism>
<feature type="compositionally biased region" description="Low complexity" evidence="1">
    <location>
        <begin position="98"/>
        <end position="118"/>
    </location>
</feature>
<evidence type="ECO:0000313" key="3">
    <source>
        <dbReference type="Proteomes" id="UP000026962"/>
    </source>
</evidence>
<proteinExistence type="predicted"/>
<evidence type="ECO:0000256" key="1">
    <source>
        <dbReference type="SAM" id="MobiDB-lite"/>
    </source>
</evidence>
<evidence type="ECO:0000313" key="2">
    <source>
        <dbReference type="EnsemblPlants" id="OPUNC01G07720.1"/>
    </source>
</evidence>
<accession>A0A0E0JFU3</accession>
<dbReference type="EnsemblPlants" id="OPUNC01G07720.1">
    <property type="protein sequence ID" value="OPUNC01G07720.1"/>
    <property type="gene ID" value="OPUNC01G07720"/>
</dbReference>
<dbReference type="Proteomes" id="UP000026962">
    <property type="component" value="Chromosome 1"/>
</dbReference>
<feature type="region of interest" description="Disordered" evidence="1">
    <location>
        <begin position="1"/>
        <end position="20"/>
    </location>
</feature>